<feature type="transmembrane region" description="Helical" evidence="2">
    <location>
        <begin position="126"/>
        <end position="148"/>
    </location>
</feature>
<accession>A0ABR3QPZ5</accession>
<feature type="transmembrane region" description="Helical" evidence="2">
    <location>
        <begin position="155"/>
        <end position="174"/>
    </location>
</feature>
<gene>
    <name evidence="3" type="ORF">SLS59_008852</name>
</gene>
<dbReference type="EMBL" id="JAKIXB020000036">
    <property type="protein sequence ID" value="KAL1594229.1"/>
    <property type="molecule type" value="Genomic_DNA"/>
</dbReference>
<name>A0ABR3QPZ5_9PLEO</name>
<feature type="region of interest" description="Disordered" evidence="1">
    <location>
        <begin position="29"/>
        <end position="51"/>
    </location>
</feature>
<keyword evidence="2" id="KW-1133">Transmembrane helix</keyword>
<keyword evidence="4" id="KW-1185">Reference proteome</keyword>
<evidence type="ECO:0000256" key="2">
    <source>
        <dbReference type="SAM" id="Phobius"/>
    </source>
</evidence>
<comment type="caution">
    <text evidence="3">The sequence shown here is derived from an EMBL/GenBank/DDBJ whole genome shotgun (WGS) entry which is preliminary data.</text>
</comment>
<organism evidence="3 4">
    <name type="scientific">Nothophoma quercina</name>
    <dbReference type="NCBI Taxonomy" id="749835"/>
    <lineage>
        <taxon>Eukaryota</taxon>
        <taxon>Fungi</taxon>
        <taxon>Dikarya</taxon>
        <taxon>Ascomycota</taxon>
        <taxon>Pezizomycotina</taxon>
        <taxon>Dothideomycetes</taxon>
        <taxon>Pleosporomycetidae</taxon>
        <taxon>Pleosporales</taxon>
        <taxon>Pleosporineae</taxon>
        <taxon>Didymellaceae</taxon>
        <taxon>Nothophoma</taxon>
    </lineage>
</organism>
<evidence type="ECO:0000313" key="3">
    <source>
        <dbReference type="EMBL" id="KAL1594229.1"/>
    </source>
</evidence>
<feature type="compositionally biased region" description="Basic and acidic residues" evidence="1">
    <location>
        <begin position="300"/>
        <end position="317"/>
    </location>
</feature>
<sequence length="351" mass="39793">MSIIATVLLSLLSSLIGLGNYWTLRLPKRKSPDDQKRDGRKWSFWPTKDKKKNRPDIIGNGGKASCTDDVAEKGGAKAQEEDLVPDGDVVIRYPKGNFLVVRCHEDVARELYFAPEEIEYHIEDAWVYRLLSLVGTMMLMGGVICLANARIESQIAWAGSYMLLGSAYWIVAALPGKVHWDTSCYKVTPEALSDSTVHKKRRMIPSSKKDYPYSKGSSFTDALWKAIVASKDADWVRRKDHCPNTKIWDLWLEEAKRCSREYLDPMTNEEKKNEDGIQTWEIPPWNPSGHFKHLLEVEKAEKEKKAKEGREAKEGLRRGSKFTSYSPEIASHSMGPGQGTTTAHDIQHDHD</sequence>
<feature type="region of interest" description="Disordered" evidence="1">
    <location>
        <begin position="300"/>
        <end position="351"/>
    </location>
</feature>
<feature type="compositionally biased region" description="Basic and acidic residues" evidence="1">
    <location>
        <begin position="30"/>
        <end position="41"/>
    </location>
</feature>
<reference evidence="3 4" key="1">
    <citation type="submission" date="2024-02" db="EMBL/GenBank/DDBJ databases">
        <title>De novo assembly and annotation of 12 fungi associated with fruit tree decline syndrome in Ontario, Canada.</title>
        <authorList>
            <person name="Sulman M."/>
            <person name="Ellouze W."/>
            <person name="Ilyukhin E."/>
        </authorList>
    </citation>
    <scope>NUCLEOTIDE SEQUENCE [LARGE SCALE GENOMIC DNA]</scope>
    <source>
        <strain evidence="3 4">M97-236</strain>
    </source>
</reference>
<evidence type="ECO:0000313" key="4">
    <source>
        <dbReference type="Proteomes" id="UP001521222"/>
    </source>
</evidence>
<proteinExistence type="predicted"/>
<protein>
    <submittedName>
        <fullName evidence="3">Uncharacterized protein</fullName>
    </submittedName>
</protein>
<keyword evidence="2" id="KW-0812">Transmembrane</keyword>
<evidence type="ECO:0000256" key="1">
    <source>
        <dbReference type="SAM" id="MobiDB-lite"/>
    </source>
</evidence>
<keyword evidence="2" id="KW-0472">Membrane</keyword>
<dbReference type="Proteomes" id="UP001521222">
    <property type="component" value="Unassembled WGS sequence"/>
</dbReference>